<protein>
    <submittedName>
        <fullName evidence="1">RCG62204</fullName>
    </submittedName>
</protein>
<proteinExistence type="predicted"/>
<reference evidence="2" key="1">
    <citation type="submission" date="2005-09" db="EMBL/GenBank/DDBJ databases">
        <authorList>
            <person name="Mural R.J."/>
            <person name="Li P.W."/>
            <person name="Adams M.D."/>
            <person name="Amanatides P.G."/>
            <person name="Baden-Tillson H."/>
            <person name="Barnstead M."/>
            <person name="Chin S.H."/>
            <person name="Dew I."/>
            <person name="Evans C.A."/>
            <person name="Ferriera S."/>
            <person name="Flanigan M."/>
            <person name="Fosler C."/>
            <person name="Glodek A."/>
            <person name="Gu Z."/>
            <person name="Holt R.A."/>
            <person name="Jennings D."/>
            <person name="Kraft C.L."/>
            <person name="Lu F."/>
            <person name="Nguyen T."/>
            <person name="Nusskern D.R."/>
            <person name="Pfannkoch C.M."/>
            <person name="Sitter C."/>
            <person name="Sutton G.G."/>
            <person name="Venter J.C."/>
            <person name="Wang Z."/>
            <person name="Woodage T."/>
            <person name="Zheng X.H."/>
            <person name="Zhong F."/>
        </authorList>
    </citation>
    <scope>NUCLEOTIDE SEQUENCE [LARGE SCALE GENOMIC DNA]</scope>
    <source>
        <strain>BN</strain>
        <strain evidence="2">Sprague-Dawley</strain>
    </source>
</reference>
<evidence type="ECO:0000313" key="2">
    <source>
        <dbReference type="Proteomes" id="UP000234681"/>
    </source>
</evidence>
<dbReference type="EMBL" id="CH473947">
    <property type="protein sequence ID" value="EDM02833.1"/>
    <property type="molecule type" value="Genomic_DNA"/>
</dbReference>
<gene>
    <name evidence="1" type="ORF">rCG_62204</name>
</gene>
<accession>A6H9X8</accession>
<sequence length="113" mass="13382">MLVNFWLVGRFSFTSQRVMHQLQFTFPRLVGIFVVCSKVHCWRINDGAWEKLCKLSINHNGHGFIGRSERRSHKKWRCFWSGWNDIRRMDEKSRSSHWVGGHSVVHRTCCCCG</sequence>
<organism evidence="1 2">
    <name type="scientific">Rattus norvegicus</name>
    <name type="common">Rat</name>
    <dbReference type="NCBI Taxonomy" id="10116"/>
    <lineage>
        <taxon>Eukaryota</taxon>
        <taxon>Metazoa</taxon>
        <taxon>Chordata</taxon>
        <taxon>Craniata</taxon>
        <taxon>Vertebrata</taxon>
        <taxon>Euteleostomi</taxon>
        <taxon>Mammalia</taxon>
        <taxon>Eutheria</taxon>
        <taxon>Euarchontoglires</taxon>
        <taxon>Glires</taxon>
        <taxon>Rodentia</taxon>
        <taxon>Myomorpha</taxon>
        <taxon>Muroidea</taxon>
        <taxon>Muridae</taxon>
        <taxon>Murinae</taxon>
        <taxon>Rattus</taxon>
    </lineage>
</organism>
<name>A6H9X8_RAT</name>
<evidence type="ECO:0000313" key="1">
    <source>
        <dbReference type="EMBL" id="EDM02833.1"/>
    </source>
</evidence>
<dbReference type="Proteomes" id="UP000234681">
    <property type="component" value="Chromosome 6"/>
</dbReference>
<dbReference type="AlphaFoldDB" id="A6H9X8"/>